<reference evidence="3 4" key="1">
    <citation type="submission" date="2023-07" db="EMBL/GenBank/DDBJ databases">
        <title>Sorghum-associated microbial communities from plants grown in Nebraska, USA.</title>
        <authorList>
            <person name="Schachtman D."/>
        </authorList>
    </citation>
    <scope>NUCLEOTIDE SEQUENCE [LARGE SCALE GENOMIC DNA]</scope>
    <source>
        <strain evidence="3 4">4256</strain>
    </source>
</reference>
<evidence type="ECO:0000313" key="3">
    <source>
        <dbReference type="EMBL" id="MDR7157248.1"/>
    </source>
</evidence>
<keyword evidence="2 3" id="KW-0326">Glycosidase</keyword>
<dbReference type="PROSITE" id="PS00928">
    <property type="entry name" value="TREHALASE_2"/>
    <property type="match status" value="1"/>
</dbReference>
<evidence type="ECO:0000313" key="4">
    <source>
        <dbReference type="Proteomes" id="UP001267638"/>
    </source>
</evidence>
<dbReference type="GO" id="GO:0004555">
    <property type="term" value="F:alpha,alpha-trehalase activity"/>
    <property type="evidence" value="ECO:0007669"/>
    <property type="project" value="UniProtKB-EC"/>
</dbReference>
<dbReference type="Pfam" id="PF01204">
    <property type="entry name" value="Trehalase"/>
    <property type="match status" value="1"/>
</dbReference>
<evidence type="ECO:0000256" key="1">
    <source>
        <dbReference type="ARBA" id="ARBA00022801"/>
    </source>
</evidence>
<dbReference type="InterPro" id="IPR012341">
    <property type="entry name" value="6hp_glycosidase-like_sf"/>
</dbReference>
<dbReference type="EC" id="3.2.1.28" evidence="3"/>
<proteinExistence type="predicted"/>
<accession>A0ABU1X6N6</accession>
<dbReference type="RefSeq" id="WP_310227758.1">
    <property type="nucleotide sequence ID" value="NZ_JAVDWV010000036.1"/>
</dbReference>
<keyword evidence="1 3" id="KW-0378">Hydrolase</keyword>
<dbReference type="NCBIfam" id="NF009773">
    <property type="entry name" value="PRK13270.1"/>
    <property type="match status" value="1"/>
</dbReference>
<dbReference type="PANTHER" id="PTHR23403:SF1">
    <property type="entry name" value="TREHALASE"/>
    <property type="match status" value="1"/>
</dbReference>
<evidence type="ECO:0000256" key="2">
    <source>
        <dbReference type="ARBA" id="ARBA00023295"/>
    </source>
</evidence>
<dbReference type="SUPFAM" id="SSF48208">
    <property type="entry name" value="Six-hairpin glycosidases"/>
    <property type="match status" value="1"/>
</dbReference>
<dbReference type="PROSITE" id="PS00927">
    <property type="entry name" value="TREHALASE_1"/>
    <property type="match status" value="1"/>
</dbReference>
<dbReference type="Proteomes" id="UP001267638">
    <property type="component" value="Unassembled WGS sequence"/>
</dbReference>
<dbReference type="PANTHER" id="PTHR23403">
    <property type="entry name" value="TREHALASE"/>
    <property type="match status" value="1"/>
</dbReference>
<organism evidence="3 4">
    <name type="scientific">Sphingobium xenophagum</name>
    <dbReference type="NCBI Taxonomy" id="121428"/>
    <lineage>
        <taxon>Bacteria</taxon>
        <taxon>Pseudomonadati</taxon>
        <taxon>Pseudomonadota</taxon>
        <taxon>Alphaproteobacteria</taxon>
        <taxon>Sphingomonadales</taxon>
        <taxon>Sphingomonadaceae</taxon>
        <taxon>Sphingobium</taxon>
    </lineage>
</organism>
<dbReference type="EMBL" id="JAVDWV010000036">
    <property type="protein sequence ID" value="MDR7157248.1"/>
    <property type="molecule type" value="Genomic_DNA"/>
</dbReference>
<dbReference type="PRINTS" id="PR00744">
    <property type="entry name" value="GLHYDRLASE37"/>
</dbReference>
<comment type="caution">
    <text evidence="3">The sequence shown here is derived from an EMBL/GenBank/DDBJ whole genome shotgun (WGS) entry which is preliminary data.</text>
</comment>
<dbReference type="Gene3D" id="1.50.10.10">
    <property type="match status" value="1"/>
</dbReference>
<protein>
    <submittedName>
        <fullName evidence="3">Alpha,alpha-trehalase</fullName>
        <ecNumber evidence="3">3.2.1.28</ecNumber>
    </submittedName>
</protein>
<dbReference type="InterPro" id="IPR008928">
    <property type="entry name" value="6-hairpin_glycosidase_sf"/>
</dbReference>
<sequence length="435" mass="48162">MGLRDHVRNLWPTLVRQPVESKVGSSALPLPAPFVVPGGRFREMYYWDSYFTMLGLAVDGQQPLIESMLVDFTATIETQGHIPNGMRTYYLSRSQPPFYALMLDLSKDESPALAARRLAALRKEHDFWMKGASCLDADRACARVVKMPDGSLLNRYWDDRDTPRDESWAEDVATAAQAHAPKAVTYRHLRAGAESGWDFSARWFTDPQKISTIHTTGIVPVDLNSLMLAMEQRIEARCRAANDTVCAGDYAAMAKRRKAAIDRYLWVGHEGRYADWNRIARKPTAIVSAATLYPLFVGAASPEQVKAVSATVRTTLLASGGLRTTPIRTGQQWDSPNGWAPLQWLAIDGLARNGETALARNIAGRWMGTVVAAYAQTGKMLEKYDVEERRPGGGGEYPLQDGFGWTNGVASAILDRYPDIMADFQAEPSKEATAN</sequence>
<dbReference type="InterPro" id="IPR018232">
    <property type="entry name" value="Glyco_hydro_37_CS"/>
</dbReference>
<dbReference type="InterPro" id="IPR001661">
    <property type="entry name" value="Glyco_hydro_37"/>
</dbReference>
<gene>
    <name evidence="3" type="ORF">J2W40_004096</name>
</gene>
<keyword evidence="4" id="KW-1185">Reference proteome</keyword>
<name>A0ABU1X6N6_SPHXE</name>